<dbReference type="EMBL" id="FWWU01000007">
    <property type="protein sequence ID" value="SMB84456.1"/>
    <property type="molecule type" value="Genomic_DNA"/>
</dbReference>
<dbReference type="Proteomes" id="UP000192582">
    <property type="component" value="Unassembled WGS sequence"/>
</dbReference>
<sequence>MLNLTLRWVPGTLNRVQVNHSTAAHEVLLSLIARELGRPAIDALHLKGLYRTSVSPSSSPLPVEVNAAA</sequence>
<evidence type="ECO:0000313" key="1">
    <source>
        <dbReference type="EMBL" id="SMB84456.1"/>
    </source>
</evidence>
<organism evidence="1 2">
    <name type="scientific">Deinococcus hopiensis KR-140</name>
    <dbReference type="NCBI Taxonomy" id="695939"/>
    <lineage>
        <taxon>Bacteria</taxon>
        <taxon>Thermotogati</taxon>
        <taxon>Deinococcota</taxon>
        <taxon>Deinococci</taxon>
        <taxon>Deinococcales</taxon>
        <taxon>Deinococcaceae</taxon>
        <taxon>Deinococcus</taxon>
    </lineage>
</organism>
<dbReference type="AlphaFoldDB" id="A0A1W1UTT3"/>
<reference evidence="1 2" key="1">
    <citation type="submission" date="2017-04" db="EMBL/GenBank/DDBJ databases">
        <authorList>
            <person name="Afonso C.L."/>
            <person name="Miller P.J."/>
            <person name="Scott M.A."/>
            <person name="Spackman E."/>
            <person name="Goraichik I."/>
            <person name="Dimitrov K.M."/>
            <person name="Suarez D.L."/>
            <person name="Swayne D.E."/>
        </authorList>
    </citation>
    <scope>NUCLEOTIDE SEQUENCE [LARGE SCALE GENOMIC DNA]</scope>
    <source>
        <strain evidence="1 2">KR-140</strain>
    </source>
</reference>
<evidence type="ECO:0000313" key="2">
    <source>
        <dbReference type="Proteomes" id="UP000192582"/>
    </source>
</evidence>
<accession>A0A1W1UTT3</accession>
<protein>
    <submittedName>
        <fullName evidence="1">Uncharacterized protein</fullName>
    </submittedName>
</protein>
<keyword evidence="2" id="KW-1185">Reference proteome</keyword>
<proteinExistence type="predicted"/>
<gene>
    <name evidence="1" type="ORF">SAMN00790413_05141</name>
</gene>
<name>A0A1W1UTT3_9DEIO</name>
<dbReference type="STRING" id="695939.SAMN00790413_05141"/>